<evidence type="ECO:0000313" key="1">
    <source>
        <dbReference type="EMBL" id="RLV55500.1"/>
    </source>
</evidence>
<comment type="caution">
    <text evidence="1">The sequence shown here is derived from an EMBL/GenBank/DDBJ whole genome shotgun (WGS) entry which is preliminary data.</text>
</comment>
<sequence length="288" mass="32316">MAQSSNPEDQQRIERLVGVPGERLLDLKAHIQDRNVTRFQEIESQFLGLLWSIDTYRIEQVIPRAPAGAKVAGYSAEQLAGGIYRKKGNFFSEIITAILSNKTESPLAPRAQVKGFSQLHQIDIAWPAPDIGVATEPIVCCEAKLTGAPAFADTPARSVRSDWTNRRKELKFQATDLKLYRQRNSPGIRNWEHWRQNAAPKVYAIWAGRLETPTEHEYMVTQARELTETYLDRVGVYGFITNDAGDGYMPATDATRVAERVTSLDAVLDLIAAEIAEHRETAHQSTRL</sequence>
<gene>
    <name evidence="1" type="ORF">D9V41_10400</name>
</gene>
<evidence type="ECO:0000313" key="2">
    <source>
        <dbReference type="Proteomes" id="UP000282515"/>
    </source>
</evidence>
<proteinExistence type="predicted"/>
<accession>A0A3L8PJU8</accession>
<name>A0A3L8PJU8_9ACTN</name>
<dbReference type="RefSeq" id="WP_121794502.1">
    <property type="nucleotide sequence ID" value="NZ_RDBF01000007.1"/>
</dbReference>
<dbReference type="OrthoDB" id="5143034at2"/>
<evidence type="ECO:0008006" key="3">
    <source>
        <dbReference type="Google" id="ProtNLM"/>
    </source>
</evidence>
<keyword evidence="2" id="KW-1185">Reference proteome</keyword>
<organism evidence="1 2">
    <name type="scientific">Aeromicrobium phragmitis</name>
    <dbReference type="NCBI Taxonomy" id="2478914"/>
    <lineage>
        <taxon>Bacteria</taxon>
        <taxon>Bacillati</taxon>
        <taxon>Actinomycetota</taxon>
        <taxon>Actinomycetes</taxon>
        <taxon>Propionibacteriales</taxon>
        <taxon>Nocardioidaceae</taxon>
        <taxon>Aeromicrobium</taxon>
    </lineage>
</organism>
<reference evidence="1 2" key="1">
    <citation type="submission" date="2018-10" db="EMBL/GenBank/DDBJ databases">
        <title>Aeromicrobium sp. 9W16Y-2 whole genome shotgun sequence.</title>
        <authorList>
            <person name="Li F."/>
        </authorList>
    </citation>
    <scope>NUCLEOTIDE SEQUENCE [LARGE SCALE GENOMIC DNA]</scope>
    <source>
        <strain evidence="1 2">9W16Y-2</strain>
    </source>
</reference>
<dbReference type="EMBL" id="RDBF01000007">
    <property type="protein sequence ID" value="RLV55500.1"/>
    <property type="molecule type" value="Genomic_DNA"/>
</dbReference>
<protein>
    <recommendedName>
        <fullName evidence="3">Restriction endonuclease</fullName>
    </recommendedName>
</protein>
<dbReference type="AlphaFoldDB" id="A0A3L8PJU8"/>
<dbReference type="Proteomes" id="UP000282515">
    <property type="component" value="Unassembled WGS sequence"/>
</dbReference>